<gene>
    <name evidence="8" type="ORF">CRG98_017886</name>
</gene>
<evidence type="ECO:0000313" key="9">
    <source>
        <dbReference type="Proteomes" id="UP000233551"/>
    </source>
</evidence>
<evidence type="ECO:0000256" key="1">
    <source>
        <dbReference type="ARBA" id="ARBA00001946"/>
    </source>
</evidence>
<dbReference type="InterPro" id="IPR008930">
    <property type="entry name" value="Terpenoid_cyclase/PrenylTrfase"/>
</dbReference>
<sequence length="309" mass="35567">MAPPRMKMICTLQLSGFDYCDSMVSGFHLVRVFDKFKGREGNFDASLVNDVRELLSLYEASQWSTQGEDTLDEALSFCFTHLKSMEEKPVIVTHALKQSIHREMLRLEARQYIETYQSIDSHNEVLLSLAKLDFHLTQKLHQREVTEIARWDINAADELPGYMQVCYPALLDVYSGLEDMLAEQGRSYYLYYMKEAMKIMVQLYFQEAKWFNQQYIPTVEEYMEVAVVTLGYQMLIIASLLGMPEITTEDTFQWLLSNPKIVRASGAICRLMDDIASHKGKICNPDNQKNSCTIQPDGDSNNERPSALM</sequence>
<dbReference type="InterPro" id="IPR008949">
    <property type="entry name" value="Isoprenoid_synthase_dom_sf"/>
</dbReference>
<comment type="caution">
    <text evidence="8">The sequence shown here is derived from an EMBL/GenBank/DDBJ whole genome shotgun (WGS) entry which is preliminary data.</text>
</comment>
<dbReference type="STRING" id="22663.A0A2I0JZH8"/>
<dbReference type="GO" id="GO:0000287">
    <property type="term" value="F:magnesium ion binding"/>
    <property type="evidence" value="ECO:0007669"/>
    <property type="project" value="InterPro"/>
</dbReference>
<dbReference type="Gene3D" id="1.10.600.10">
    <property type="entry name" value="Farnesyl Diphosphate Synthase"/>
    <property type="match status" value="1"/>
</dbReference>
<keyword evidence="9" id="KW-1185">Reference proteome</keyword>
<proteinExistence type="predicted"/>
<keyword evidence="4" id="KW-0456">Lyase</keyword>
<dbReference type="GO" id="GO:0016114">
    <property type="term" value="P:terpenoid biosynthetic process"/>
    <property type="evidence" value="ECO:0007669"/>
    <property type="project" value="InterPro"/>
</dbReference>
<dbReference type="Pfam" id="PF03936">
    <property type="entry name" value="Terpene_synth_C"/>
    <property type="match status" value="1"/>
</dbReference>
<dbReference type="SUPFAM" id="SSF48239">
    <property type="entry name" value="Terpenoid cyclases/Protein prenyltransferases"/>
    <property type="match status" value="1"/>
</dbReference>
<comment type="cofactor">
    <cofactor evidence="1">
        <name>Mg(2+)</name>
        <dbReference type="ChEBI" id="CHEBI:18420"/>
    </cofactor>
</comment>
<evidence type="ECO:0000256" key="3">
    <source>
        <dbReference type="ARBA" id="ARBA00022842"/>
    </source>
</evidence>
<dbReference type="InterPro" id="IPR001906">
    <property type="entry name" value="Terpene_synth_N"/>
</dbReference>
<feature type="domain" description="Terpene synthase N-terminal" evidence="6">
    <location>
        <begin position="31"/>
        <end position="102"/>
    </location>
</feature>
<evidence type="ECO:0000256" key="2">
    <source>
        <dbReference type="ARBA" id="ARBA00022723"/>
    </source>
</evidence>
<protein>
    <recommendedName>
        <fullName evidence="10">Terpene synthase N-terminal domain-containing protein</fullName>
    </recommendedName>
</protein>
<reference evidence="8 9" key="1">
    <citation type="submission" date="2017-11" db="EMBL/GenBank/DDBJ databases">
        <title>De-novo sequencing of pomegranate (Punica granatum L.) genome.</title>
        <authorList>
            <person name="Akparov Z."/>
            <person name="Amiraslanov A."/>
            <person name="Hajiyeva S."/>
            <person name="Abbasov M."/>
            <person name="Kaur K."/>
            <person name="Hamwieh A."/>
            <person name="Solovyev V."/>
            <person name="Salamov A."/>
            <person name="Braich B."/>
            <person name="Kosarev P."/>
            <person name="Mahmoud A."/>
            <person name="Hajiyev E."/>
            <person name="Babayeva S."/>
            <person name="Izzatullayeva V."/>
            <person name="Mammadov A."/>
            <person name="Mammadov A."/>
            <person name="Sharifova S."/>
            <person name="Ojaghi J."/>
            <person name="Eynullazada K."/>
            <person name="Bayramov B."/>
            <person name="Abdulazimova A."/>
            <person name="Shahmuradov I."/>
        </authorList>
    </citation>
    <scope>NUCLEOTIDE SEQUENCE [LARGE SCALE GENOMIC DNA]</scope>
    <source>
        <strain evidence="9">cv. AG2017</strain>
        <tissue evidence="8">Leaf</tissue>
    </source>
</reference>
<dbReference type="EMBL" id="PGOL01001016">
    <property type="protein sequence ID" value="PKI61662.1"/>
    <property type="molecule type" value="Genomic_DNA"/>
</dbReference>
<evidence type="ECO:0000259" key="7">
    <source>
        <dbReference type="Pfam" id="PF03936"/>
    </source>
</evidence>
<evidence type="ECO:0000256" key="4">
    <source>
        <dbReference type="ARBA" id="ARBA00023239"/>
    </source>
</evidence>
<dbReference type="SUPFAM" id="SSF48576">
    <property type="entry name" value="Terpenoid synthases"/>
    <property type="match status" value="1"/>
</dbReference>
<evidence type="ECO:0000259" key="6">
    <source>
        <dbReference type="Pfam" id="PF01397"/>
    </source>
</evidence>
<evidence type="ECO:0000256" key="5">
    <source>
        <dbReference type="SAM" id="MobiDB-lite"/>
    </source>
</evidence>
<keyword evidence="2" id="KW-0479">Metal-binding</keyword>
<dbReference type="Proteomes" id="UP000233551">
    <property type="component" value="Unassembled WGS sequence"/>
</dbReference>
<dbReference type="GO" id="GO:0010333">
    <property type="term" value="F:terpene synthase activity"/>
    <property type="evidence" value="ECO:0007669"/>
    <property type="project" value="InterPro"/>
</dbReference>
<evidence type="ECO:0000313" key="8">
    <source>
        <dbReference type="EMBL" id="PKI61662.1"/>
    </source>
</evidence>
<organism evidence="8 9">
    <name type="scientific">Punica granatum</name>
    <name type="common">Pomegranate</name>
    <dbReference type="NCBI Taxonomy" id="22663"/>
    <lineage>
        <taxon>Eukaryota</taxon>
        <taxon>Viridiplantae</taxon>
        <taxon>Streptophyta</taxon>
        <taxon>Embryophyta</taxon>
        <taxon>Tracheophyta</taxon>
        <taxon>Spermatophyta</taxon>
        <taxon>Magnoliopsida</taxon>
        <taxon>eudicotyledons</taxon>
        <taxon>Gunneridae</taxon>
        <taxon>Pentapetalae</taxon>
        <taxon>rosids</taxon>
        <taxon>malvids</taxon>
        <taxon>Myrtales</taxon>
        <taxon>Lythraceae</taxon>
        <taxon>Punica</taxon>
    </lineage>
</organism>
<dbReference type="Gene3D" id="1.50.10.130">
    <property type="entry name" value="Terpene synthase, N-terminal domain"/>
    <property type="match status" value="1"/>
</dbReference>
<evidence type="ECO:0008006" key="10">
    <source>
        <dbReference type="Google" id="ProtNLM"/>
    </source>
</evidence>
<dbReference type="InterPro" id="IPR036965">
    <property type="entry name" value="Terpene_synth_N_sf"/>
</dbReference>
<name>A0A2I0JZH8_PUNGR</name>
<dbReference type="InterPro" id="IPR050148">
    <property type="entry name" value="Terpene_synthase-like"/>
</dbReference>
<dbReference type="AlphaFoldDB" id="A0A2I0JZH8"/>
<feature type="domain" description="Terpene synthase metal-binding" evidence="7">
    <location>
        <begin position="147"/>
        <end position="281"/>
    </location>
</feature>
<feature type="region of interest" description="Disordered" evidence="5">
    <location>
        <begin position="286"/>
        <end position="309"/>
    </location>
</feature>
<dbReference type="PANTHER" id="PTHR31225">
    <property type="entry name" value="OS04G0344100 PROTEIN-RELATED"/>
    <property type="match status" value="1"/>
</dbReference>
<dbReference type="InterPro" id="IPR005630">
    <property type="entry name" value="Terpene_synthase_metal-bd"/>
</dbReference>
<keyword evidence="3" id="KW-0460">Magnesium</keyword>
<accession>A0A2I0JZH8</accession>
<dbReference type="PANTHER" id="PTHR31225:SF221">
    <property type="entry name" value="(-)-GERMACRENE D SYNTHASE"/>
    <property type="match status" value="1"/>
</dbReference>
<dbReference type="Pfam" id="PF01397">
    <property type="entry name" value="Terpene_synth"/>
    <property type="match status" value="1"/>
</dbReference>